<name>A0AC58URC8_TOBAC</name>
<dbReference type="RefSeq" id="XP_075112042.1">
    <property type="nucleotide sequence ID" value="XM_075255941.1"/>
</dbReference>
<evidence type="ECO:0000313" key="2">
    <source>
        <dbReference type="RefSeq" id="XP_075112042.1"/>
    </source>
</evidence>
<keyword evidence="1" id="KW-1185">Reference proteome</keyword>
<reference evidence="1" key="1">
    <citation type="journal article" date="2014" name="Nat. Commun.">
        <title>The tobacco genome sequence and its comparison with those of tomato and potato.</title>
        <authorList>
            <person name="Sierro N."/>
            <person name="Battey J.N."/>
            <person name="Ouadi S."/>
            <person name="Bakaher N."/>
            <person name="Bovet L."/>
            <person name="Willig A."/>
            <person name="Goepfert S."/>
            <person name="Peitsch M.C."/>
            <person name="Ivanov N.V."/>
        </authorList>
    </citation>
    <scope>NUCLEOTIDE SEQUENCE [LARGE SCALE GENOMIC DNA]</scope>
</reference>
<accession>A0AC58URC8</accession>
<organism evidence="1 2">
    <name type="scientific">Nicotiana tabacum</name>
    <name type="common">Common tobacco</name>
    <dbReference type="NCBI Taxonomy" id="4097"/>
    <lineage>
        <taxon>Eukaryota</taxon>
        <taxon>Viridiplantae</taxon>
        <taxon>Streptophyta</taxon>
        <taxon>Embryophyta</taxon>
        <taxon>Tracheophyta</taxon>
        <taxon>Spermatophyta</taxon>
        <taxon>Magnoliopsida</taxon>
        <taxon>eudicotyledons</taxon>
        <taxon>Gunneridae</taxon>
        <taxon>Pentapetalae</taxon>
        <taxon>asterids</taxon>
        <taxon>lamiids</taxon>
        <taxon>Solanales</taxon>
        <taxon>Solanaceae</taxon>
        <taxon>Nicotianoideae</taxon>
        <taxon>Nicotianeae</taxon>
        <taxon>Nicotiana</taxon>
    </lineage>
</organism>
<sequence>MVEEIMEIFMDDFSMVGNSFDDCLVNLRRVLKRCIKTNLVLNWKNCHFMVHEGIVLGYLVSSKDIEVDQEKVDVIEKLPPPTSVKAIRSFLWHADFYRRFIKAFSKNANPLCKLLEKDHLFMFSDDCRVAFEELKKRLVLPDRLKEFDLEICDRKGTENQVADHLSRLEGAEKKVEVEEILETFDEQLLTMSLKEAPWYADIANYLASDTHIWIKGCDECQRTWNISRRHEMPMNPIKEVEVFDVWGIDFMGPFVSSYGNKYMLVAMDYASKWVEAATLPTNDAKGPYKLVFGKACHLPVELEHRAWWALRQLNLDSEAAGTSRVIELHELDEFRYHAFESIGLYKERIKTIMTGIFLTRILNLEIRYCYTTRI</sequence>
<reference evidence="2" key="2">
    <citation type="submission" date="2025-08" db="UniProtKB">
        <authorList>
            <consortium name="RefSeq"/>
        </authorList>
    </citation>
    <scope>IDENTIFICATION</scope>
    <source>
        <tissue evidence="2">Leaf</tissue>
    </source>
</reference>
<proteinExistence type="predicted"/>
<dbReference type="Proteomes" id="UP000790787">
    <property type="component" value="Chromosome 6"/>
</dbReference>
<protein>
    <submittedName>
        <fullName evidence="2">Uncharacterized protein LOC142182055</fullName>
    </submittedName>
</protein>
<gene>
    <name evidence="2" type="primary">LOC142182055</name>
</gene>
<evidence type="ECO:0000313" key="1">
    <source>
        <dbReference type="Proteomes" id="UP000790787"/>
    </source>
</evidence>